<dbReference type="eggNOG" id="ENOG502QPV9">
    <property type="taxonomic scope" value="Eukaryota"/>
</dbReference>
<evidence type="ECO:0000259" key="1">
    <source>
        <dbReference type="PROSITE" id="PS50003"/>
    </source>
</evidence>
<sequence length="341" mass="38854">MDVTEDTIPELQPIFHFLNGHANKLYQEGYFLKLDDQNTHGKPNTDRTWTECFAQLVGTVLSLWDAAELDAAGENGEVLPKFINLTDASIKMIDSLPTRSNEEQPLQNILSISTAGRNRYLLHFNSRHSLIQWTAGIRLAMFEYSSLQEAYTGALIAGKGKTLPNIGVIMERTRVPVELWVRVRFGAGMPWKRCWCVISPPDEKEYMKMQKEMKKKSPYDRSHAPILKGDIKFYDQKKEGKKHKKMLPIATITDSYSAYALYPQAKSLIDTSTLIKIEGDITIHADPPSSTEGFVFIMPEVAPALSGFGMMLKYLFPTWDTFGLNPRCFKPYPHRRQLELE</sequence>
<evidence type="ECO:0000313" key="3">
    <source>
        <dbReference type="Proteomes" id="UP000012174"/>
    </source>
</evidence>
<dbReference type="STRING" id="1287681.M7SUH7"/>
<dbReference type="Pfam" id="PF00169">
    <property type="entry name" value="PH"/>
    <property type="match status" value="1"/>
</dbReference>
<reference evidence="3" key="1">
    <citation type="journal article" date="2013" name="Genome Announc.">
        <title>Draft genome sequence of the grapevine dieback fungus Eutypa lata UCR-EL1.</title>
        <authorList>
            <person name="Blanco-Ulate B."/>
            <person name="Rolshausen P.E."/>
            <person name="Cantu D."/>
        </authorList>
    </citation>
    <scope>NUCLEOTIDE SEQUENCE [LARGE SCALE GENOMIC DNA]</scope>
    <source>
        <strain evidence="3">UCR-EL1</strain>
    </source>
</reference>
<dbReference type="Proteomes" id="UP000012174">
    <property type="component" value="Unassembled WGS sequence"/>
</dbReference>
<evidence type="ECO:0000313" key="2">
    <source>
        <dbReference type="EMBL" id="EMR61276.1"/>
    </source>
</evidence>
<dbReference type="SMART" id="SM00233">
    <property type="entry name" value="PH"/>
    <property type="match status" value="1"/>
</dbReference>
<dbReference type="InterPro" id="IPR001849">
    <property type="entry name" value="PH_domain"/>
</dbReference>
<gene>
    <name evidence="2" type="ORF">UCREL1_11798</name>
</gene>
<dbReference type="SUPFAM" id="SSF50729">
    <property type="entry name" value="PH domain-like"/>
    <property type="match status" value="1"/>
</dbReference>
<dbReference type="InterPro" id="IPR011993">
    <property type="entry name" value="PH-like_dom_sf"/>
</dbReference>
<keyword evidence="3" id="KW-1185">Reference proteome</keyword>
<accession>M7SUH7</accession>
<organism evidence="2 3">
    <name type="scientific">Eutypa lata (strain UCR-EL1)</name>
    <name type="common">Grapevine dieback disease fungus</name>
    <name type="synonym">Eutypa armeniacae</name>
    <dbReference type="NCBI Taxonomy" id="1287681"/>
    <lineage>
        <taxon>Eukaryota</taxon>
        <taxon>Fungi</taxon>
        <taxon>Dikarya</taxon>
        <taxon>Ascomycota</taxon>
        <taxon>Pezizomycotina</taxon>
        <taxon>Sordariomycetes</taxon>
        <taxon>Xylariomycetidae</taxon>
        <taxon>Xylariales</taxon>
        <taxon>Diatrypaceae</taxon>
        <taxon>Eutypa</taxon>
    </lineage>
</organism>
<dbReference type="InterPro" id="IPR058155">
    <property type="entry name" value="Skg3/CAF120-like_PH"/>
</dbReference>
<dbReference type="KEGG" id="ela:UCREL1_11798"/>
<dbReference type="Gene3D" id="2.30.29.30">
    <property type="entry name" value="Pleckstrin-homology domain (PH domain)/Phosphotyrosine-binding domain (PTB)"/>
    <property type="match status" value="1"/>
</dbReference>
<dbReference type="OrthoDB" id="5563754at2759"/>
<protein>
    <submittedName>
        <fullName evidence="2">Putative ph domain-containing protein</fullName>
    </submittedName>
</protein>
<dbReference type="EMBL" id="KB707667">
    <property type="protein sequence ID" value="EMR61276.1"/>
    <property type="molecule type" value="Genomic_DNA"/>
</dbReference>
<dbReference type="OMA" id="IMERTRV"/>
<dbReference type="AlphaFoldDB" id="M7SUH7"/>
<dbReference type="Pfam" id="PF25381">
    <property type="entry name" value="PH_26"/>
    <property type="match status" value="1"/>
</dbReference>
<proteinExistence type="predicted"/>
<dbReference type="HOGENOM" id="CLU_005248_2_0_1"/>
<dbReference type="FunFam" id="2.30.29.30:FF:000203">
    <property type="entry name" value="PH domain-containing protein"/>
    <property type="match status" value="1"/>
</dbReference>
<dbReference type="PROSITE" id="PS50003">
    <property type="entry name" value="PH_DOMAIN"/>
    <property type="match status" value="1"/>
</dbReference>
<name>M7SUH7_EUTLA</name>
<feature type="domain" description="PH" evidence="1">
    <location>
        <begin position="24"/>
        <end position="142"/>
    </location>
</feature>